<dbReference type="AlphaFoldDB" id="A0A4Y2L083"/>
<evidence type="ECO:0000313" key="2">
    <source>
        <dbReference type="Proteomes" id="UP000499080"/>
    </source>
</evidence>
<keyword evidence="1" id="KW-0436">Ligase</keyword>
<protein>
    <submittedName>
        <fullName evidence="1">Long-chain-fatty-acid--CoA ligase 1</fullName>
    </submittedName>
</protein>
<gene>
    <name evidence="1" type="primary">ACSL1_9</name>
    <name evidence="1" type="ORF">AVEN_67573_1</name>
</gene>
<sequence>MEDCETLAKAKMTKPLLECRFESGGGVDAVVLGDWSAR</sequence>
<comment type="caution">
    <text evidence="1">The sequence shown here is derived from an EMBL/GenBank/DDBJ whole genome shotgun (WGS) entry which is preliminary data.</text>
</comment>
<accession>A0A4Y2L083</accession>
<dbReference type="EMBL" id="BGPR01005219">
    <property type="protein sequence ID" value="GBN07995.1"/>
    <property type="molecule type" value="Genomic_DNA"/>
</dbReference>
<name>A0A4Y2L083_ARAVE</name>
<feature type="non-terminal residue" evidence="1">
    <location>
        <position position="38"/>
    </location>
</feature>
<keyword evidence="2" id="KW-1185">Reference proteome</keyword>
<organism evidence="1 2">
    <name type="scientific">Araneus ventricosus</name>
    <name type="common">Orbweaver spider</name>
    <name type="synonym">Epeira ventricosa</name>
    <dbReference type="NCBI Taxonomy" id="182803"/>
    <lineage>
        <taxon>Eukaryota</taxon>
        <taxon>Metazoa</taxon>
        <taxon>Ecdysozoa</taxon>
        <taxon>Arthropoda</taxon>
        <taxon>Chelicerata</taxon>
        <taxon>Arachnida</taxon>
        <taxon>Araneae</taxon>
        <taxon>Araneomorphae</taxon>
        <taxon>Entelegynae</taxon>
        <taxon>Araneoidea</taxon>
        <taxon>Araneidae</taxon>
        <taxon>Araneus</taxon>
    </lineage>
</organism>
<proteinExistence type="predicted"/>
<dbReference type="Proteomes" id="UP000499080">
    <property type="component" value="Unassembled WGS sequence"/>
</dbReference>
<evidence type="ECO:0000313" key="1">
    <source>
        <dbReference type="EMBL" id="GBN07995.1"/>
    </source>
</evidence>
<dbReference type="GO" id="GO:0016874">
    <property type="term" value="F:ligase activity"/>
    <property type="evidence" value="ECO:0007669"/>
    <property type="project" value="UniProtKB-KW"/>
</dbReference>
<reference evidence="1 2" key="1">
    <citation type="journal article" date="2019" name="Sci. Rep.">
        <title>Orb-weaving spider Araneus ventricosus genome elucidates the spidroin gene catalogue.</title>
        <authorList>
            <person name="Kono N."/>
            <person name="Nakamura H."/>
            <person name="Ohtoshi R."/>
            <person name="Moran D.A.P."/>
            <person name="Shinohara A."/>
            <person name="Yoshida Y."/>
            <person name="Fujiwara M."/>
            <person name="Mori M."/>
            <person name="Tomita M."/>
            <person name="Arakawa K."/>
        </authorList>
    </citation>
    <scope>NUCLEOTIDE SEQUENCE [LARGE SCALE GENOMIC DNA]</scope>
</reference>